<proteinExistence type="inferred from homology"/>
<evidence type="ECO:0000256" key="2">
    <source>
        <dbReference type="SAM" id="MobiDB-lite"/>
    </source>
</evidence>
<feature type="region of interest" description="Disordered" evidence="2">
    <location>
        <begin position="1"/>
        <end position="41"/>
    </location>
</feature>
<dbReference type="AlphaFoldDB" id="A0AA91Q0W9"/>
<evidence type="ECO:0000313" key="4">
    <source>
        <dbReference type="Proteomes" id="UP000195602"/>
    </source>
</evidence>
<protein>
    <recommendedName>
        <fullName evidence="5">Meiotically up-regulated protein</fullName>
    </recommendedName>
</protein>
<dbReference type="Pfam" id="PF10494">
    <property type="entry name" value="Stk19"/>
    <property type="match status" value="1"/>
</dbReference>
<dbReference type="InterPro" id="IPR018865">
    <property type="entry name" value="STK19-like"/>
</dbReference>
<sequence length="358" mass="41174">MGLRSTAANSSKIRKPTSLRKIIRTPLKPNPKDVSTKKEKSAQEKLEVLDHNIELDFELRGSTSIVEAIDRVISNQWAEQTLFHNRYFSQDAKKSARESPQDLLFSLRGLSMEVKAEILKYRNHQLPRGGMVTVNQLYTVFEHRGNTFVDRSLEKCIRDGLVMKFVITNASPVISRSGKSGMYHKVTYGYENSEVVVKKEQYLKLIDESMGKEKPELSLVKFKEYVMSHPEALFVTTEDFSVEEITKLVKLGFLTLTSNHHNEIDIHDYALAYPKCGTFLKIVNSGRAWLVRILSKMTYKEMLEDTIYEKWEGKIMANFRRPFYGYDLTWILADSWGSGVVEPFNTPVGRGWRLTGKL</sequence>
<organism evidence="3 4">
    <name type="scientific">Clavispora lusitaniae</name>
    <name type="common">Candida lusitaniae</name>
    <dbReference type="NCBI Taxonomy" id="36911"/>
    <lineage>
        <taxon>Eukaryota</taxon>
        <taxon>Fungi</taxon>
        <taxon>Dikarya</taxon>
        <taxon>Ascomycota</taxon>
        <taxon>Saccharomycotina</taxon>
        <taxon>Pichiomycetes</taxon>
        <taxon>Metschnikowiaceae</taxon>
        <taxon>Clavispora</taxon>
    </lineage>
</organism>
<reference evidence="3 4" key="1">
    <citation type="submission" date="2017-04" db="EMBL/GenBank/DDBJ databases">
        <title>Draft genome of the yeast Clavispora lusitaniae type strain CBS 6936.</title>
        <authorList>
            <person name="Durrens P."/>
            <person name="Klopp C."/>
            <person name="Biteau N."/>
            <person name="Fitton-Ouhabi V."/>
            <person name="Dementhon K."/>
            <person name="Accoceberry I."/>
            <person name="Sherman D.J."/>
            <person name="Noel T."/>
        </authorList>
    </citation>
    <scope>NUCLEOTIDE SEQUENCE [LARGE SCALE GENOMIC DNA]</scope>
    <source>
        <strain evidence="3 4">CBS 6936</strain>
    </source>
</reference>
<accession>A0AA91Q0W9</accession>
<comment type="similarity">
    <text evidence="1">Belongs to the STK19 family.</text>
</comment>
<name>A0AA91Q0W9_CLALS</name>
<dbReference type="PANTHER" id="PTHR15243:SF0">
    <property type="entry name" value="SERINE_THREONINE-PROTEIN KINASE 19"/>
    <property type="match status" value="1"/>
</dbReference>
<feature type="compositionally biased region" description="Polar residues" evidence="2">
    <location>
        <begin position="1"/>
        <end position="11"/>
    </location>
</feature>
<evidence type="ECO:0008006" key="5">
    <source>
        <dbReference type="Google" id="ProtNLM"/>
    </source>
</evidence>
<feature type="compositionally biased region" description="Basic residues" evidence="2">
    <location>
        <begin position="12"/>
        <end position="23"/>
    </location>
</feature>
<gene>
    <name evidence="3" type="ORF">A9F13_05g01177</name>
</gene>
<dbReference type="PANTHER" id="PTHR15243">
    <property type="entry name" value="SERINE/THREONINE-PROTEIN KINASE 19"/>
    <property type="match status" value="1"/>
</dbReference>
<dbReference type="EMBL" id="LYUB02000005">
    <property type="protein sequence ID" value="OVF09324.1"/>
    <property type="molecule type" value="Genomic_DNA"/>
</dbReference>
<feature type="compositionally biased region" description="Basic and acidic residues" evidence="2">
    <location>
        <begin position="30"/>
        <end position="41"/>
    </location>
</feature>
<comment type="caution">
    <text evidence="3">The sequence shown here is derived from an EMBL/GenBank/DDBJ whole genome shotgun (WGS) entry which is preliminary data.</text>
</comment>
<dbReference type="KEGG" id="clus:A9F13_05g01177"/>
<evidence type="ECO:0000313" key="3">
    <source>
        <dbReference type="EMBL" id="OVF09324.1"/>
    </source>
</evidence>
<dbReference type="Proteomes" id="UP000195602">
    <property type="component" value="Unassembled WGS sequence"/>
</dbReference>
<dbReference type="GO" id="GO:0046579">
    <property type="term" value="P:positive regulation of Ras protein signal transduction"/>
    <property type="evidence" value="ECO:0007669"/>
    <property type="project" value="TreeGrafter"/>
</dbReference>
<evidence type="ECO:0000256" key="1">
    <source>
        <dbReference type="ARBA" id="ARBA00093458"/>
    </source>
</evidence>